<keyword evidence="3" id="KW-0031">Aminopeptidase</keyword>
<keyword evidence="4" id="KW-1185">Reference proteome</keyword>
<reference evidence="3" key="1">
    <citation type="journal article" date="2014" name="Int. J. Syst. Evol. Microbiol.">
        <title>Complete genome sequence of Corynebacterium casei LMG S-19264T (=DSM 44701T), isolated from a smear-ripened cheese.</title>
        <authorList>
            <consortium name="US DOE Joint Genome Institute (JGI-PGF)"/>
            <person name="Walter F."/>
            <person name="Albersmeier A."/>
            <person name="Kalinowski J."/>
            <person name="Ruckert C."/>
        </authorList>
    </citation>
    <scope>NUCLEOTIDE SEQUENCE</scope>
    <source>
        <strain evidence="3">CGMCC 1.15360</strain>
    </source>
</reference>
<dbReference type="InterPro" id="IPR045175">
    <property type="entry name" value="M28_fam"/>
</dbReference>
<protein>
    <submittedName>
        <fullName evidence="3">Aminopeptidase</fullName>
    </submittedName>
</protein>
<dbReference type="GO" id="GO:0004177">
    <property type="term" value="F:aminopeptidase activity"/>
    <property type="evidence" value="ECO:0007669"/>
    <property type="project" value="UniProtKB-KW"/>
</dbReference>
<dbReference type="InterPro" id="IPR007484">
    <property type="entry name" value="Peptidase_M28"/>
</dbReference>
<dbReference type="GO" id="GO:0008235">
    <property type="term" value="F:metalloexopeptidase activity"/>
    <property type="evidence" value="ECO:0007669"/>
    <property type="project" value="InterPro"/>
</dbReference>
<evidence type="ECO:0000259" key="2">
    <source>
        <dbReference type="Pfam" id="PF04389"/>
    </source>
</evidence>
<dbReference type="SUPFAM" id="SSF53187">
    <property type="entry name" value="Zn-dependent exopeptidases"/>
    <property type="match status" value="1"/>
</dbReference>
<dbReference type="Pfam" id="PF04389">
    <property type="entry name" value="Peptidase_M28"/>
    <property type="match status" value="1"/>
</dbReference>
<accession>A0A916Z5F6</accession>
<dbReference type="Proteomes" id="UP000612349">
    <property type="component" value="Unassembled WGS sequence"/>
</dbReference>
<evidence type="ECO:0000313" key="4">
    <source>
        <dbReference type="Proteomes" id="UP000612349"/>
    </source>
</evidence>
<dbReference type="PANTHER" id="PTHR12147:SF26">
    <property type="entry name" value="PEPTIDASE M28 DOMAIN-CONTAINING PROTEIN"/>
    <property type="match status" value="1"/>
</dbReference>
<dbReference type="PANTHER" id="PTHR12147">
    <property type="entry name" value="METALLOPEPTIDASE M28 FAMILY MEMBER"/>
    <property type="match status" value="1"/>
</dbReference>
<feature type="domain" description="Peptidase M28" evidence="2">
    <location>
        <begin position="298"/>
        <end position="512"/>
    </location>
</feature>
<comment type="caution">
    <text evidence="3">The sequence shown here is derived from an EMBL/GenBank/DDBJ whole genome shotgun (WGS) entry which is preliminary data.</text>
</comment>
<organism evidence="3 4">
    <name type="scientific">Croceicoccus mobilis</name>
    <dbReference type="NCBI Taxonomy" id="1703339"/>
    <lineage>
        <taxon>Bacteria</taxon>
        <taxon>Pseudomonadati</taxon>
        <taxon>Pseudomonadota</taxon>
        <taxon>Alphaproteobacteria</taxon>
        <taxon>Sphingomonadales</taxon>
        <taxon>Erythrobacteraceae</taxon>
        <taxon>Croceicoccus</taxon>
    </lineage>
</organism>
<name>A0A916Z5F6_9SPHN</name>
<dbReference type="EMBL" id="BMIP01000007">
    <property type="protein sequence ID" value="GGD77572.1"/>
    <property type="molecule type" value="Genomic_DNA"/>
</dbReference>
<proteinExistence type="predicted"/>
<keyword evidence="1" id="KW-0732">Signal</keyword>
<dbReference type="Gene3D" id="3.40.630.10">
    <property type="entry name" value="Zn peptidases"/>
    <property type="match status" value="2"/>
</dbReference>
<keyword evidence="3" id="KW-0378">Hydrolase</keyword>
<keyword evidence="3" id="KW-0645">Protease</keyword>
<evidence type="ECO:0000313" key="3">
    <source>
        <dbReference type="EMBL" id="GGD77572.1"/>
    </source>
</evidence>
<gene>
    <name evidence="3" type="ORF">GCM10010990_29110</name>
</gene>
<dbReference type="AlphaFoldDB" id="A0A916Z5F6"/>
<feature type="signal peptide" evidence="1">
    <location>
        <begin position="1"/>
        <end position="26"/>
    </location>
</feature>
<reference evidence="3" key="2">
    <citation type="submission" date="2020-09" db="EMBL/GenBank/DDBJ databases">
        <authorList>
            <person name="Sun Q."/>
            <person name="Zhou Y."/>
        </authorList>
    </citation>
    <scope>NUCLEOTIDE SEQUENCE</scope>
    <source>
        <strain evidence="3">CGMCC 1.15360</strain>
    </source>
</reference>
<dbReference type="RefSeq" id="WP_066768859.1">
    <property type="nucleotide sequence ID" value="NZ_BMIP01000007.1"/>
</dbReference>
<dbReference type="GO" id="GO:0006508">
    <property type="term" value="P:proteolysis"/>
    <property type="evidence" value="ECO:0007669"/>
    <property type="project" value="InterPro"/>
</dbReference>
<dbReference type="InterPro" id="IPR046450">
    <property type="entry name" value="PA_dom_sf"/>
</dbReference>
<dbReference type="OrthoDB" id="9778250at2"/>
<sequence length="542" mass="57278">MLKTFLRCGAAFLVVSTTMAVPSAQADEASTARLERDVRMLADDNMEGREAGTAGYAMAAGYVAGQFAAIGLTPAGDEGTYFQSVPLVEQVKGPKEAYSLTITGKDAPSGMQAWVDYGMSSKAGFGTGEISGEMVFVGYGLVAPEYGRDDLAGVDLKGKIAVRLFGAPRFLGSEEGAHYRSTIGQRLSDAGAVGMIVLFTPGLEQLQPYEQYIEHAHDGTNVSWQREDGTGFTTASNIVAGAVLSPEYSKALMDGQQLGWDQIVAAEASEQGALPAFAMGQSATLRFSSTTKVTKSPNVVAMLPGTNPALADQAILLTAHLDHVGIQPTEEEGDDEIYNGAMDNAVGVASLMEVARTLAANPPARPVIFTALTAEEKGLVGSSYLAHHLGKLPVPVAANLNLDMPIVTYPFSDVIAFGAERSNLQGAVEKAVGDAGLTLSPDPQPEQGLFTRSDQYSFVKQGVPAVYLKTGFAGEGEEAQNLFRKEHYHKASDEADGVDYAQLDRFVALNAAMARAIADMAERPAWNAGDFFGTTFTASPEK</sequence>
<evidence type="ECO:0000256" key="1">
    <source>
        <dbReference type="SAM" id="SignalP"/>
    </source>
</evidence>
<dbReference type="SUPFAM" id="SSF52025">
    <property type="entry name" value="PA domain"/>
    <property type="match status" value="1"/>
</dbReference>
<feature type="chain" id="PRO_5036771277" evidence="1">
    <location>
        <begin position="27"/>
        <end position="542"/>
    </location>
</feature>
<dbReference type="Gene3D" id="3.50.30.30">
    <property type="match status" value="1"/>
</dbReference>